<sequence length="71" mass="7930">MNNKNKAIVNSVDRHIKSFIFNKSDKTSVQLFKYGFVGGIAYCVDFGSLIFLTEIVKIHYLISAAIAFILG</sequence>
<keyword evidence="3 5" id="KW-1133">Transmembrane helix</keyword>
<comment type="caution">
    <text evidence="7">The sequence shown here is derived from an EMBL/GenBank/DDBJ whole genome shotgun (WGS) entry which is preliminary data.</text>
</comment>
<gene>
    <name evidence="7" type="ORF">S06H3_65520</name>
</gene>
<dbReference type="GO" id="GO:0000271">
    <property type="term" value="P:polysaccharide biosynthetic process"/>
    <property type="evidence" value="ECO:0007669"/>
    <property type="project" value="InterPro"/>
</dbReference>
<dbReference type="EMBL" id="BARV01044157">
    <property type="protein sequence ID" value="GAI69697.1"/>
    <property type="molecule type" value="Genomic_DNA"/>
</dbReference>
<accession>X1QMD9</accession>
<feature type="non-terminal residue" evidence="7">
    <location>
        <position position="71"/>
    </location>
</feature>
<dbReference type="Pfam" id="PF04138">
    <property type="entry name" value="GtrA_DPMS_TM"/>
    <property type="match status" value="1"/>
</dbReference>
<keyword evidence="4 5" id="KW-0472">Membrane</keyword>
<feature type="transmembrane region" description="Helical" evidence="5">
    <location>
        <begin position="31"/>
        <end position="52"/>
    </location>
</feature>
<dbReference type="AlphaFoldDB" id="X1QMD9"/>
<organism evidence="7">
    <name type="scientific">marine sediment metagenome</name>
    <dbReference type="NCBI Taxonomy" id="412755"/>
    <lineage>
        <taxon>unclassified sequences</taxon>
        <taxon>metagenomes</taxon>
        <taxon>ecological metagenomes</taxon>
    </lineage>
</organism>
<evidence type="ECO:0000256" key="1">
    <source>
        <dbReference type="ARBA" id="ARBA00004141"/>
    </source>
</evidence>
<reference evidence="7" key="1">
    <citation type="journal article" date="2014" name="Front. Microbiol.">
        <title>High frequency of phylogenetically diverse reductive dehalogenase-homologous genes in deep subseafloor sedimentary metagenomes.</title>
        <authorList>
            <person name="Kawai M."/>
            <person name="Futagami T."/>
            <person name="Toyoda A."/>
            <person name="Takaki Y."/>
            <person name="Nishi S."/>
            <person name="Hori S."/>
            <person name="Arai W."/>
            <person name="Tsubouchi T."/>
            <person name="Morono Y."/>
            <person name="Uchiyama I."/>
            <person name="Ito T."/>
            <person name="Fujiyama A."/>
            <person name="Inagaki F."/>
            <person name="Takami H."/>
        </authorList>
    </citation>
    <scope>NUCLEOTIDE SEQUENCE</scope>
    <source>
        <strain evidence="7">Expedition CK06-06</strain>
    </source>
</reference>
<name>X1QMD9_9ZZZZ</name>
<feature type="domain" description="GtrA/DPMS transmembrane" evidence="6">
    <location>
        <begin position="33"/>
        <end position="71"/>
    </location>
</feature>
<proteinExistence type="predicted"/>
<protein>
    <recommendedName>
        <fullName evidence="6">GtrA/DPMS transmembrane domain-containing protein</fullName>
    </recommendedName>
</protein>
<dbReference type="GO" id="GO:0016020">
    <property type="term" value="C:membrane"/>
    <property type="evidence" value="ECO:0007669"/>
    <property type="project" value="UniProtKB-SubCell"/>
</dbReference>
<comment type="subcellular location">
    <subcellularLocation>
        <location evidence="1">Membrane</location>
        <topology evidence="1">Multi-pass membrane protein</topology>
    </subcellularLocation>
</comment>
<keyword evidence="2 5" id="KW-0812">Transmembrane</keyword>
<evidence type="ECO:0000259" key="6">
    <source>
        <dbReference type="Pfam" id="PF04138"/>
    </source>
</evidence>
<evidence type="ECO:0000256" key="2">
    <source>
        <dbReference type="ARBA" id="ARBA00022692"/>
    </source>
</evidence>
<evidence type="ECO:0000256" key="3">
    <source>
        <dbReference type="ARBA" id="ARBA00022989"/>
    </source>
</evidence>
<evidence type="ECO:0000256" key="5">
    <source>
        <dbReference type="SAM" id="Phobius"/>
    </source>
</evidence>
<evidence type="ECO:0000256" key="4">
    <source>
        <dbReference type="ARBA" id="ARBA00023136"/>
    </source>
</evidence>
<evidence type="ECO:0000313" key="7">
    <source>
        <dbReference type="EMBL" id="GAI69697.1"/>
    </source>
</evidence>
<dbReference type="InterPro" id="IPR007267">
    <property type="entry name" value="GtrA_DPMS_TM"/>
</dbReference>